<dbReference type="AlphaFoldDB" id="A0A7T8HJ49"/>
<accession>A0A7T8HJ49</accession>
<reference evidence="2" key="1">
    <citation type="submission" date="2021-01" db="EMBL/GenBank/DDBJ databases">
        <title>Caligus Genome Assembly.</title>
        <authorList>
            <person name="Gallardo-Escarate C."/>
        </authorList>
    </citation>
    <scope>NUCLEOTIDE SEQUENCE [LARGE SCALE GENOMIC DNA]</scope>
</reference>
<dbReference type="Proteomes" id="UP000595437">
    <property type="component" value="Chromosome 7"/>
</dbReference>
<evidence type="ECO:0000313" key="1">
    <source>
        <dbReference type="EMBL" id="QQP50857.1"/>
    </source>
</evidence>
<name>A0A7T8HJ49_CALRO</name>
<organism evidence="1 2">
    <name type="scientific">Caligus rogercresseyi</name>
    <name type="common">Sea louse</name>
    <dbReference type="NCBI Taxonomy" id="217165"/>
    <lineage>
        <taxon>Eukaryota</taxon>
        <taxon>Metazoa</taxon>
        <taxon>Ecdysozoa</taxon>
        <taxon>Arthropoda</taxon>
        <taxon>Crustacea</taxon>
        <taxon>Multicrustacea</taxon>
        <taxon>Hexanauplia</taxon>
        <taxon>Copepoda</taxon>
        <taxon>Siphonostomatoida</taxon>
        <taxon>Caligidae</taxon>
        <taxon>Caligus</taxon>
    </lineage>
</organism>
<sequence length="65" mass="7633">MESRVIKGKKLLNWTKSHSSTIRIFSDEKLLTVDQARKTRKDRFLVFCVQEVPLIAYNGKRMSPH</sequence>
<evidence type="ECO:0000313" key="2">
    <source>
        <dbReference type="Proteomes" id="UP000595437"/>
    </source>
</evidence>
<keyword evidence="2" id="KW-1185">Reference proteome</keyword>
<proteinExistence type="predicted"/>
<protein>
    <submittedName>
        <fullName evidence="1">Uncharacterized protein</fullName>
    </submittedName>
</protein>
<gene>
    <name evidence="1" type="ORF">FKW44_011998</name>
</gene>
<dbReference type="EMBL" id="CP045896">
    <property type="protein sequence ID" value="QQP50857.1"/>
    <property type="molecule type" value="Genomic_DNA"/>
</dbReference>